<reference evidence="11" key="1">
    <citation type="submission" date="2020-10" db="EMBL/GenBank/DDBJ databases">
        <authorList>
            <person name="Gilroy R."/>
        </authorList>
    </citation>
    <scope>NUCLEOTIDE SEQUENCE</scope>
    <source>
        <strain evidence="11">9366</strain>
    </source>
</reference>
<dbReference type="InterPro" id="IPR004373">
    <property type="entry name" value="RF-1"/>
</dbReference>
<dbReference type="InterPro" id="IPR045853">
    <property type="entry name" value="Pep_chain_release_fac_I_sf"/>
</dbReference>
<dbReference type="SUPFAM" id="SSF75620">
    <property type="entry name" value="Release factor"/>
    <property type="match status" value="1"/>
</dbReference>
<keyword evidence="9" id="KW-0175">Coiled coil</keyword>
<evidence type="ECO:0000313" key="12">
    <source>
        <dbReference type="Proteomes" id="UP000824145"/>
    </source>
</evidence>
<dbReference type="InterPro" id="IPR050057">
    <property type="entry name" value="Prokaryotic/Mito_RF"/>
</dbReference>
<comment type="PTM">
    <text evidence="8">Methylated by PrmC. Methylation increases the termination efficiency of RF1.</text>
</comment>
<dbReference type="InterPro" id="IPR005139">
    <property type="entry name" value="PCRF"/>
</dbReference>
<keyword evidence="5 8" id="KW-0963">Cytoplasm</keyword>
<evidence type="ECO:0000256" key="7">
    <source>
        <dbReference type="ARBA" id="ARBA00050039"/>
    </source>
</evidence>
<dbReference type="Pfam" id="PF03462">
    <property type="entry name" value="PCRF"/>
    <property type="match status" value="1"/>
</dbReference>
<keyword evidence="6 8" id="KW-0648">Protein biosynthesis</keyword>
<evidence type="ECO:0000256" key="4">
    <source>
        <dbReference type="ARBA" id="ARBA00022481"/>
    </source>
</evidence>
<name>A0A9D1MMZ8_9FIRM</name>
<evidence type="ECO:0000259" key="10">
    <source>
        <dbReference type="PROSITE" id="PS00745"/>
    </source>
</evidence>
<gene>
    <name evidence="8 11" type="primary">prfA</name>
    <name evidence="11" type="ORF">IAB07_05740</name>
</gene>
<comment type="function">
    <text evidence="1 8">Peptide chain release factor 1 directs the termination of translation in response to the peptide chain termination codons UAG and UAA.</text>
</comment>
<sequence>MIEKLRAIEERFDELTAMLADPDCLADRGKWQKLAVEHSEYEPIMQLYGQYKKLLADIDGCEEIISAEEDEELVELAKADVAALKERQTQLEGEMKKLLLPADPDDNKNVIIEIRAGAGGEEAGLFGAVLQRMYMRFAERMRWKSEQLSINETDLGGIKESVFMISGKGAFSLLKYESGVHRVQRVPQTESQGRIHTSTVTVAVLPEVKDVDVEINEKDLKIDYYRSSGAGGQHVNKTESAVRITHIPTGIVVECQNERSQIKNRESAMQVLKARLYDHYRSLQESEYAQNRRMQVGTGDRSERIRTYNYPQGRVTDHRIGMTLYSLDAFLDGDIGEMIEALREADMAERLKSEN</sequence>
<dbReference type="SMART" id="SM00937">
    <property type="entry name" value="PCRF"/>
    <property type="match status" value="1"/>
</dbReference>
<evidence type="ECO:0000256" key="3">
    <source>
        <dbReference type="ARBA" id="ARBA00010835"/>
    </source>
</evidence>
<protein>
    <recommendedName>
        <fullName evidence="7 8">Peptide chain release factor 1</fullName>
        <shortName evidence="8">RF-1</shortName>
    </recommendedName>
</protein>
<comment type="caution">
    <text evidence="11">The sequence shown here is derived from an EMBL/GenBank/DDBJ whole genome shotgun (WGS) entry which is preliminary data.</text>
</comment>
<evidence type="ECO:0000256" key="5">
    <source>
        <dbReference type="ARBA" id="ARBA00022490"/>
    </source>
</evidence>
<proteinExistence type="inferred from homology"/>
<comment type="subcellular location">
    <subcellularLocation>
        <location evidence="2 8">Cytoplasm</location>
    </subcellularLocation>
</comment>
<evidence type="ECO:0000313" key="11">
    <source>
        <dbReference type="EMBL" id="HIU63249.1"/>
    </source>
</evidence>
<comment type="similarity">
    <text evidence="3 8">Belongs to the prokaryotic/mitochondrial release factor family.</text>
</comment>
<dbReference type="PROSITE" id="PS00745">
    <property type="entry name" value="RF_PROK_I"/>
    <property type="match status" value="1"/>
</dbReference>
<dbReference type="InterPro" id="IPR000352">
    <property type="entry name" value="Pep_chain_release_fac_I"/>
</dbReference>
<dbReference type="GO" id="GO:0016149">
    <property type="term" value="F:translation release factor activity, codon specific"/>
    <property type="evidence" value="ECO:0007669"/>
    <property type="project" value="UniProtKB-UniRule"/>
</dbReference>
<dbReference type="HAMAP" id="MF_00093">
    <property type="entry name" value="Rel_fac_1"/>
    <property type="match status" value="1"/>
</dbReference>
<feature type="coiled-coil region" evidence="9">
    <location>
        <begin position="51"/>
        <end position="94"/>
    </location>
</feature>
<dbReference type="Gene3D" id="3.30.70.1660">
    <property type="match status" value="1"/>
</dbReference>
<dbReference type="FunFam" id="3.30.160.20:FF:000004">
    <property type="entry name" value="Peptide chain release factor 1"/>
    <property type="match status" value="1"/>
</dbReference>
<evidence type="ECO:0000256" key="8">
    <source>
        <dbReference type="HAMAP-Rule" id="MF_00093"/>
    </source>
</evidence>
<accession>A0A9D1MMZ8</accession>
<dbReference type="GO" id="GO:0005829">
    <property type="term" value="C:cytosol"/>
    <property type="evidence" value="ECO:0007669"/>
    <property type="project" value="UniProtKB-ARBA"/>
</dbReference>
<feature type="domain" description="Prokaryotic-type class I peptide chain release factors" evidence="10">
    <location>
        <begin position="226"/>
        <end position="242"/>
    </location>
</feature>
<evidence type="ECO:0000256" key="2">
    <source>
        <dbReference type="ARBA" id="ARBA00004496"/>
    </source>
</evidence>
<dbReference type="EMBL" id="DVNJ01000031">
    <property type="protein sequence ID" value="HIU63249.1"/>
    <property type="molecule type" value="Genomic_DNA"/>
</dbReference>
<dbReference type="Pfam" id="PF00472">
    <property type="entry name" value="RF-1"/>
    <property type="match status" value="1"/>
</dbReference>
<evidence type="ECO:0000256" key="1">
    <source>
        <dbReference type="ARBA" id="ARBA00002986"/>
    </source>
</evidence>
<dbReference type="NCBIfam" id="NF001859">
    <property type="entry name" value="PRK00591.1"/>
    <property type="match status" value="1"/>
</dbReference>
<evidence type="ECO:0000256" key="9">
    <source>
        <dbReference type="SAM" id="Coils"/>
    </source>
</evidence>
<organism evidence="11 12">
    <name type="scientific">Candidatus Caccalectryoclostridium excrementigallinarum</name>
    <dbReference type="NCBI Taxonomy" id="2840710"/>
    <lineage>
        <taxon>Bacteria</taxon>
        <taxon>Bacillati</taxon>
        <taxon>Bacillota</taxon>
        <taxon>Clostridia</taxon>
        <taxon>Christensenellales</taxon>
        <taxon>Christensenellaceae</taxon>
        <taxon>Christensenellaceae incertae sedis</taxon>
        <taxon>Candidatus Caccalectryoclostridium</taxon>
    </lineage>
</organism>
<dbReference type="Proteomes" id="UP000824145">
    <property type="component" value="Unassembled WGS sequence"/>
</dbReference>
<dbReference type="NCBIfam" id="TIGR00019">
    <property type="entry name" value="prfA"/>
    <property type="match status" value="1"/>
</dbReference>
<dbReference type="AlphaFoldDB" id="A0A9D1MMZ8"/>
<dbReference type="FunFam" id="3.30.70.1660:FF:000004">
    <property type="entry name" value="Peptide chain release factor 1"/>
    <property type="match status" value="1"/>
</dbReference>
<dbReference type="PANTHER" id="PTHR43804">
    <property type="entry name" value="LD18447P"/>
    <property type="match status" value="1"/>
</dbReference>
<dbReference type="Gene3D" id="3.30.160.20">
    <property type="match status" value="1"/>
</dbReference>
<dbReference type="Gene3D" id="6.10.140.1950">
    <property type="match status" value="1"/>
</dbReference>
<evidence type="ECO:0000256" key="6">
    <source>
        <dbReference type="ARBA" id="ARBA00022917"/>
    </source>
</evidence>
<dbReference type="FunFam" id="3.30.70.1660:FF:000002">
    <property type="entry name" value="Peptide chain release factor 1"/>
    <property type="match status" value="1"/>
</dbReference>
<keyword evidence="4 8" id="KW-0488">Methylation</keyword>
<reference evidence="11" key="2">
    <citation type="journal article" date="2021" name="PeerJ">
        <title>Extensive microbial diversity within the chicken gut microbiome revealed by metagenomics and culture.</title>
        <authorList>
            <person name="Gilroy R."/>
            <person name="Ravi A."/>
            <person name="Getino M."/>
            <person name="Pursley I."/>
            <person name="Horton D.L."/>
            <person name="Alikhan N.F."/>
            <person name="Baker D."/>
            <person name="Gharbi K."/>
            <person name="Hall N."/>
            <person name="Watson M."/>
            <person name="Adriaenssens E.M."/>
            <person name="Foster-Nyarko E."/>
            <person name="Jarju S."/>
            <person name="Secka A."/>
            <person name="Antonio M."/>
            <person name="Oren A."/>
            <person name="Chaudhuri R.R."/>
            <person name="La Ragione R."/>
            <person name="Hildebrand F."/>
            <person name="Pallen M.J."/>
        </authorList>
    </citation>
    <scope>NUCLEOTIDE SEQUENCE</scope>
    <source>
        <strain evidence="11">9366</strain>
    </source>
</reference>
<feature type="modified residue" description="N5-methylglutamine" evidence="8">
    <location>
        <position position="233"/>
    </location>
</feature>
<dbReference type="PANTHER" id="PTHR43804:SF7">
    <property type="entry name" value="LD18447P"/>
    <property type="match status" value="1"/>
</dbReference>